<feature type="compositionally biased region" description="Polar residues" evidence="1">
    <location>
        <begin position="113"/>
        <end position="129"/>
    </location>
</feature>
<feature type="compositionally biased region" description="Basic and acidic residues" evidence="1">
    <location>
        <begin position="480"/>
        <end position="502"/>
    </location>
</feature>
<feature type="compositionally biased region" description="Polar residues" evidence="1">
    <location>
        <begin position="848"/>
        <end position="863"/>
    </location>
</feature>
<protein>
    <submittedName>
        <fullName evidence="2">Uncharacterized protein</fullName>
    </submittedName>
</protein>
<name>A0A9P8A2F4_MORAP</name>
<evidence type="ECO:0000256" key="1">
    <source>
        <dbReference type="SAM" id="MobiDB-lite"/>
    </source>
</evidence>
<feature type="compositionally biased region" description="Polar residues" evidence="1">
    <location>
        <begin position="409"/>
        <end position="418"/>
    </location>
</feature>
<feature type="compositionally biased region" description="Polar residues" evidence="1">
    <location>
        <begin position="767"/>
        <end position="779"/>
    </location>
</feature>
<evidence type="ECO:0000313" key="2">
    <source>
        <dbReference type="EMBL" id="KAG9323548.1"/>
    </source>
</evidence>
<accession>A0A9P8A2F4</accession>
<feature type="region of interest" description="Disordered" evidence="1">
    <location>
        <begin position="409"/>
        <end position="530"/>
    </location>
</feature>
<feature type="compositionally biased region" description="Low complexity" evidence="1">
    <location>
        <begin position="564"/>
        <end position="573"/>
    </location>
</feature>
<dbReference type="Proteomes" id="UP000717515">
    <property type="component" value="Unassembled WGS sequence"/>
</dbReference>
<dbReference type="EMBL" id="JAIFTL010000096">
    <property type="protein sequence ID" value="KAG9323548.1"/>
    <property type="molecule type" value="Genomic_DNA"/>
</dbReference>
<feature type="compositionally biased region" description="Basic and acidic residues" evidence="1">
    <location>
        <begin position="100"/>
        <end position="110"/>
    </location>
</feature>
<feature type="compositionally biased region" description="Basic residues" evidence="1">
    <location>
        <begin position="621"/>
        <end position="630"/>
    </location>
</feature>
<feature type="compositionally biased region" description="Polar residues" evidence="1">
    <location>
        <begin position="592"/>
        <end position="605"/>
    </location>
</feature>
<evidence type="ECO:0000313" key="3">
    <source>
        <dbReference type="Proteomes" id="UP000717515"/>
    </source>
</evidence>
<feature type="region of interest" description="Disordered" evidence="1">
    <location>
        <begin position="248"/>
        <end position="393"/>
    </location>
</feature>
<sequence length="872" mass="97815">MIYHTLRLACIVISSFKTWAAVVDSEDRSQARRHMVLWLLTLAGLSVEPIVDALFSYRVPMYESLKTVVTGWLLIAHFYLSKSSDEQHEEDSDSLLPEELMHSDGDHIDSKAGSMSRTTYSPVMKTSSGNRRRDTRLDPTHQSFSTSNLDFGRFKRDLERRQSASRSSIIESEIISPSLRSRSGSKRAHHDASPAVSTTFSGHNPLEVSPAIHNKSRSISHLTVTERESFAAPTASFSFEKRLREGYEFGSEPSSRKRPLSNLHNYVSRTPSARPLPKQRANTPRTPGRRQISGNRSPLGFDTEKKEQEEVILDTRRIKRTRANSSAGDKLPSRQHGTEIDERDRRDHPTQAVSRETLRKSTTDPPLPSSSASRPGAMFSRPKPPGKNRTGILSGAKYASPVLQEQSFRQNGNLSKKTPQNHKDQRSDRNLEDADRVAGDSQLGAASLESRMKHVRDWIKKRNPSMISPSLTQTSNNTNSDRKSLSRRDTLNSNKVDSEAPHKNQKRKAHRQLVPITNPKRPASEATLHSRAQGLRETLVRTSATNPKSHQITAATAAAVHPQTSATAPTTATHLQPTRRHSSLKSPPLTRLSRNNSSDVTGLQQRDQDVLLTPPDWSRFQRPHRRRRRQQQQEEEGAFRFNDALDAWEREDDETLALNAAREAAEAEVRGQRRSAARSQQDALSSSSPSEQEAEEDEGRRRWKKPWSSPAPSSLQSESEMAAPTPGLLRAVPFNGESSRKPVPDLQGNNKYTARKTSRPGVPFSINGKNNSNTAGQHRSQPEFRGAVSLANSRQQRQQQQHRRPVGQDDDDDDESAAVRRERHPGLYTPSKKNRYLGVEDFDLPSLHKSTPASMSRYIQFSGLTDDDEESS</sequence>
<organism evidence="2 3">
    <name type="scientific">Mortierella alpina</name>
    <name type="common">Oleaginous fungus</name>
    <name type="synonym">Mortierella renispora</name>
    <dbReference type="NCBI Taxonomy" id="64518"/>
    <lineage>
        <taxon>Eukaryota</taxon>
        <taxon>Fungi</taxon>
        <taxon>Fungi incertae sedis</taxon>
        <taxon>Mucoromycota</taxon>
        <taxon>Mortierellomycotina</taxon>
        <taxon>Mortierellomycetes</taxon>
        <taxon>Mortierellales</taxon>
        <taxon>Mortierellaceae</taxon>
        <taxon>Mortierella</taxon>
    </lineage>
</organism>
<feature type="compositionally biased region" description="Low complexity" evidence="1">
    <location>
        <begin position="677"/>
        <end position="691"/>
    </location>
</feature>
<feature type="region of interest" description="Disordered" evidence="1">
    <location>
        <begin position="178"/>
        <end position="212"/>
    </location>
</feature>
<gene>
    <name evidence="2" type="ORF">KVV02_003072</name>
</gene>
<proteinExistence type="predicted"/>
<feature type="region of interest" description="Disordered" evidence="1">
    <location>
        <begin position="100"/>
        <end position="144"/>
    </location>
</feature>
<feature type="compositionally biased region" description="Basic and acidic residues" evidence="1">
    <location>
        <begin position="302"/>
        <end position="316"/>
    </location>
</feature>
<feature type="compositionally biased region" description="Low complexity" evidence="1">
    <location>
        <begin position="706"/>
        <end position="719"/>
    </location>
</feature>
<dbReference type="AlphaFoldDB" id="A0A9P8A2F4"/>
<feature type="compositionally biased region" description="Basic and acidic residues" evidence="1">
    <location>
        <begin position="336"/>
        <end position="349"/>
    </location>
</feature>
<reference evidence="2" key="1">
    <citation type="submission" date="2021-07" db="EMBL/GenBank/DDBJ databases">
        <title>Draft genome of Mortierella alpina, strain LL118, isolated from an aspen leaf litter sample.</title>
        <authorList>
            <person name="Yang S."/>
            <person name="Vinatzer B.A."/>
        </authorList>
    </citation>
    <scope>NUCLEOTIDE SEQUENCE</scope>
    <source>
        <strain evidence="2">LL118</strain>
    </source>
</reference>
<feature type="compositionally biased region" description="Basic and acidic residues" evidence="1">
    <location>
        <begin position="450"/>
        <end position="460"/>
    </location>
</feature>
<feature type="compositionally biased region" description="Basic and acidic residues" evidence="1">
    <location>
        <begin position="421"/>
        <end position="438"/>
    </location>
</feature>
<feature type="compositionally biased region" description="Polar residues" evidence="1">
    <location>
        <begin position="262"/>
        <end position="271"/>
    </location>
</feature>
<feature type="region of interest" description="Disordered" evidence="1">
    <location>
        <begin position="557"/>
        <end position="646"/>
    </location>
</feature>
<feature type="region of interest" description="Disordered" evidence="1">
    <location>
        <begin position="659"/>
        <end position="872"/>
    </location>
</feature>
<feature type="compositionally biased region" description="Polar residues" evidence="1">
    <location>
        <begin position="465"/>
        <end position="479"/>
    </location>
</feature>
<comment type="caution">
    <text evidence="2">The sequence shown here is derived from an EMBL/GenBank/DDBJ whole genome shotgun (WGS) entry which is preliminary data.</text>
</comment>